<proteinExistence type="predicted"/>
<dbReference type="EMBL" id="JASBWV010000012">
    <property type="protein sequence ID" value="KAJ9123571.1"/>
    <property type="molecule type" value="Genomic_DNA"/>
</dbReference>
<organism evidence="1 2">
    <name type="scientific">Naganishia onofrii</name>
    <dbReference type="NCBI Taxonomy" id="1851511"/>
    <lineage>
        <taxon>Eukaryota</taxon>
        <taxon>Fungi</taxon>
        <taxon>Dikarya</taxon>
        <taxon>Basidiomycota</taxon>
        <taxon>Agaricomycotina</taxon>
        <taxon>Tremellomycetes</taxon>
        <taxon>Filobasidiales</taxon>
        <taxon>Filobasidiaceae</taxon>
        <taxon>Naganishia</taxon>
    </lineage>
</organism>
<comment type="caution">
    <text evidence="1">The sequence shown here is derived from an EMBL/GenBank/DDBJ whole genome shotgun (WGS) entry which is preliminary data.</text>
</comment>
<dbReference type="Proteomes" id="UP001234202">
    <property type="component" value="Unassembled WGS sequence"/>
</dbReference>
<accession>A0ACC2XJK5</accession>
<keyword evidence="2" id="KW-1185">Reference proteome</keyword>
<gene>
    <name evidence="1" type="ORF">QFC24_003786</name>
</gene>
<evidence type="ECO:0000313" key="1">
    <source>
        <dbReference type="EMBL" id="KAJ9123571.1"/>
    </source>
</evidence>
<name>A0ACC2XJK5_9TREE</name>
<reference evidence="1" key="1">
    <citation type="submission" date="2023-04" db="EMBL/GenBank/DDBJ databases">
        <title>Draft Genome sequencing of Naganishia species isolated from polar environments using Oxford Nanopore Technology.</title>
        <authorList>
            <person name="Leo P."/>
            <person name="Venkateswaran K."/>
        </authorList>
    </citation>
    <scope>NUCLEOTIDE SEQUENCE</scope>
    <source>
        <strain evidence="1">DBVPG 5303</strain>
    </source>
</reference>
<evidence type="ECO:0000313" key="2">
    <source>
        <dbReference type="Proteomes" id="UP001234202"/>
    </source>
</evidence>
<sequence length="655" mass="70777">MAEEDVDWGMDDDFDPWQPAEEQAVVSHSAALPSVGANDGNRWTLRTSRNDIAKQYYYNPYTREATWSQPGEMVFDESGIVTPPPLQLQQAPGSHLQMRASARLTDHMKMAPIHNAPIDIPTADLTTMDSPGPATMLPTASRPTSPAKLRLIDRIQPARYVPPERRETVPPFVASEPVASTPAPVPQARPGKPADQTSGVPDISRKGDSYRPQYQEPTLPAAQPPVGPADGRNKEEGFASRRHTEKLPEWLEANNPKLDLGGSSRRRARDNNEDSSRSASVKRVRVEENTPSRPAAASLTGISDDSKSTIRDAYSARNRGGVDSKPSGSALRSNMADNPNSDRLQPRASVAAPPVPTAPGNSTSHQQFRPAESERNVTSRQTPNGLRGQNGNPDNPKVDNRSQPAPSASTGDRKLQQSSTGGTRDNGNLNVTQNSYVAVPPGSRNTKPSGANTAPLIANRWSQNASPRTGETGDSKATQAMEQVQAIARNENDRSKEYITGTGANQPATAQTGRTNNSSRDTTSSTGTDINRNRHVADAPNAQKNLAVTSQPSPRQTPSQSELNAQQAYARAVPRMSDNRPSGPSLDPFAPSHKMNPRDEPKPHPRAPDLYTPGGRSPPRQQPRGADVYDARGDPRGLRFETRNPSSARGPPGRR</sequence>
<protein>
    <submittedName>
        <fullName evidence="1">Uncharacterized protein</fullName>
    </submittedName>
</protein>